<feature type="domain" description="Glycoside hydrolase family 3 C-terminal" evidence="8">
    <location>
        <begin position="447"/>
        <end position="668"/>
    </location>
</feature>
<dbReference type="InterPro" id="IPR050226">
    <property type="entry name" value="NagZ_Beta-hexosaminidase"/>
</dbReference>
<sequence>MKTKIKSYWLIIGIMITLTGCFDRDKQDPLQEKAQQITQKMTLREKIGEKLMMSFRYWCDDQDAQCRDGFIEINDTVSQLISDNHIGGIILFSANLTDIDQTAQLIWDLQNSTHEQYPLSLFVAIDQEGGNVVRLPRTKATNLPGNMALGSAYLSSGDLSLAYDAGHILAAEVGAVGFNVNFAPVVDVQSNPLNPVINVRAYGEDPKLIGLMAGETAKSFAKNNVVPVFKHFPGHGDTQSDSHYSLPIVNKSREEADATDLYPYRFAIQNGLAPDMIMTAHIQYPALDSTTVVSNVTGEEMILPATLSREIQTQLLRKELQYQGVTITDALDMKGIADHFWPAEAVIKTFQAGVDIALMPMLIHTDQESHQLSELIDQIVQAVQYGDLSEQEITRSVERIVKTKLKYGLIKQNNPPSIEKIKQQAHHMIGKSEHKITQKNITEQAITLIRNTEFGSSKSLPIIEGMTSKVHVIMPNYGEGDKAKTLKNELVEHGFEYVSASLMSQTTQDDQQQIIDESDIIIIGTASTKPSPVENNGDVRFEHYNLQRSLVFNANNFNDNTVVDEYKFAYELMEYAFKRGKNVIHVTLRAPYDIVNFEKVSHSAIATYNYYGQDNNGKDLGSNVMNAVAKIISGQLEPKGKLPVNIYHQNEDGSLGDLRYKIGHGLTYHK</sequence>
<evidence type="ECO:0000256" key="3">
    <source>
        <dbReference type="ARBA" id="ARBA00012663"/>
    </source>
</evidence>
<evidence type="ECO:0000256" key="5">
    <source>
        <dbReference type="ARBA" id="ARBA00023295"/>
    </source>
</evidence>
<dbReference type="SUPFAM" id="SSF51445">
    <property type="entry name" value="(Trans)glycosidases"/>
    <property type="match status" value="1"/>
</dbReference>
<dbReference type="EC" id="3.2.1.52" evidence="3"/>
<dbReference type="EMBL" id="CP095341">
    <property type="protein sequence ID" value="XAG26316.1"/>
    <property type="molecule type" value="Genomic_DNA"/>
</dbReference>
<evidence type="ECO:0000256" key="2">
    <source>
        <dbReference type="ARBA" id="ARBA00005336"/>
    </source>
</evidence>
<dbReference type="GO" id="GO:0004563">
    <property type="term" value="F:beta-N-acetylhexosaminidase activity"/>
    <property type="evidence" value="ECO:0007669"/>
    <property type="project" value="UniProtKB-EC"/>
</dbReference>
<dbReference type="InterPro" id="IPR036881">
    <property type="entry name" value="Glyco_hydro_3_C_sf"/>
</dbReference>
<dbReference type="InterPro" id="IPR002772">
    <property type="entry name" value="Glyco_hydro_3_C"/>
</dbReference>
<reference evidence="9" key="1">
    <citation type="submission" date="2022-03" db="EMBL/GenBank/DDBJ databases">
        <title>Sea Food Isolates.</title>
        <authorList>
            <person name="Li c."/>
        </authorList>
    </citation>
    <scope>NUCLEOTIDE SEQUENCE</scope>
    <source>
        <strain evidence="9">19CA03SA04</strain>
    </source>
</reference>
<comment type="catalytic activity">
    <reaction evidence="1">
        <text>Hydrolysis of terminal non-reducing N-acetyl-D-hexosamine residues in N-acetyl-beta-D-hexosaminides.</text>
        <dbReference type="EC" id="3.2.1.52"/>
    </reaction>
</comment>
<dbReference type="GO" id="GO:0009254">
    <property type="term" value="P:peptidoglycan turnover"/>
    <property type="evidence" value="ECO:0007669"/>
    <property type="project" value="TreeGrafter"/>
</dbReference>
<evidence type="ECO:0000313" key="9">
    <source>
        <dbReference type="EMBL" id="XAG26316.1"/>
    </source>
</evidence>
<dbReference type="Gene3D" id="3.20.20.300">
    <property type="entry name" value="Glycoside hydrolase, family 3, N-terminal domain"/>
    <property type="match status" value="1"/>
</dbReference>
<dbReference type="Pfam" id="PF01915">
    <property type="entry name" value="Glyco_hydro_3_C"/>
    <property type="match status" value="1"/>
</dbReference>
<accession>A0AAU6T2B7</accession>
<evidence type="ECO:0000256" key="4">
    <source>
        <dbReference type="ARBA" id="ARBA00022801"/>
    </source>
</evidence>
<evidence type="ECO:0000259" key="7">
    <source>
        <dbReference type="Pfam" id="PF00933"/>
    </source>
</evidence>
<dbReference type="InterPro" id="IPR019800">
    <property type="entry name" value="Glyco_hydro_3_AS"/>
</dbReference>
<name>A0AAU6T2B7_UNCXX</name>
<protein>
    <recommendedName>
        <fullName evidence="3">beta-N-acetylhexosaminidase</fullName>
        <ecNumber evidence="3">3.2.1.52</ecNumber>
    </recommendedName>
</protein>
<dbReference type="Gene3D" id="3.40.50.1700">
    <property type="entry name" value="Glycoside hydrolase family 3 C-terminal domain"/>
    <property type="match status" value="1"/>
</dbReference>
<evidence type="ECO:0000256" key="1">
    <source>
        <dbReference type="ARBA" id="ARBA00001231"/>
    </source>
</evidence>
<proteinExistence type="inferred from homology"/>
<comment type="similarity">
    <text evidence="2 6">Belongs to the glycosyl hydrolase 3 family.</text>
</comment>
<dbReference type="InterPro" id="IPR036962">
    <property type="entry name" value="Glyco_hydro_3_N_sf"/>
</dbReference>
<dbReference type="SUPFAM" id="SSF52279">
    <property type="entry name" value="Beta-D-glucan exohydrolase, C-terminal domain"/>
    <property type="match status" value="1"/>
</dbReference>
<gene>
    <name evidence="9" type="ORF">MRM62_13325</name>
</gene>
<dbReference type="PANTHER" id="PTHR30480:SF13">
    <property type="entry name" value="BETA-HEXOSAMINIDASE"/>
    <property type="match status" value="1"/>
</dbReference>
<feature type="domain" description="Glycoside hydrolase family 3 N-terminal" evidence="7">
    <location>
        <begin position="42"/>
        <end position="402"/>
    </location>
</feature>
<keyword evidence="5 6" id="KW-0326">Glycosidase</keyword>
<dbReference type="PROSITE" id="PS51257">
    <property type="entry name" value="PROKAR_LIPOPROTEIN"/>
    <property type="match status" value="1"/>
</dbReference>
<organism evidence="9">
    <name type="scientific">bacterium 19CA03SA04</name>
    <dbReference type="NCBI Taxonomy" id="2920698"/>
    <lineage>
        <taxon>Bacteria</taxon>
    </lineage>
</organism>
<dbReference type="PANTHER" id="PTHR30480">
    <property type="entry name" value="BETA-HEXOSAMINIDASE-RELATED"/>
    <property type="match status" value="1"/>
</dbReference>
<evidence type="ECO:0000259" key="8">
    <source>
        <dbReference type="Pfam" id="PF01915"/>
    </source>
</evidence>
<evidence type="ECO:0000256" key="6">
    <source>
        <dbReference type="RuleBase" id="RU361161"/>
    </source>
</evidence>
<dbReference type="InterPro" id="IPR001764">
    <property type="entry name" value="Glyco_hydro_3_N"/>
</dbReference>
<dbReference type="AlphaFoldDB" id="A0AAU6T2B7"/>
<keyword evidence="4 6" id="KW-0378">Hydrolase</keyword>
<dbReference type="PROSITE" id="PS00775">
    <property type="entry name" value="GLYCOSYL_HYDROL_F3"/>
    <property type="match status" value="1"/>
</dbReference>
<dbReference type="GO" id="GO:0005975">
    <property type="term" value="P:carbohydrate metabolic process"/>
    <property type="evidence" value="ECO:0007669"/>
    <property type="project" value="InterPro"/>
</dbReference>
<dbReference type="InterPro" id="IPR017853">
    <property type="entry name" value="GH"/>
</dbReference>
<dbReference type="Pfam" id="PF00933">
    <property type="entry name" value="Glyco_hydro_3"/>
    <property type="match status" value="1"/>
</dbReference>